<reference evidence="26" key="1">
    <citation type="journal article" date="2017" name="Nature">
        <title>The genome of Chenopodium quinoa.</title>
        <authorList>
            <person name="Jarvis D.E."/>
            <person name="Ho Y.S."/>
            <person name="Lightfoot D.J."/>
            <person name="Schmoeckel S.M."/>
            <person name="Li B."/>
            <person name="Borm T.J.A."/>
            <person name="Ohyanagi H."/>
            <person name="Mineta K."/>
            <person name="Michell C.T."/>
            <person name="Saber N."/>
            <person name="Kharbatia N.M."/>
            <person name="Rupper R.R."/>
            <person name="Sharp A.R."/>
            <person name="Dally N."/>
            <person name="Boughton B.A."/>
            <person name="Woo Y.H."/>
            <person name="Gao G."/>
            <person name="Schijlen E.G.W.M."/>
            <person name="Guo X."/>
            <person name="Momin A.A."/>
            <person name="Negrao S."/>
            <person name="Al-Babili S."/>
            <person name="Gehring C."/>
            <person name="Roessner U."/>
            <person name="Jung C."/>
            <person name="Murphy K."/>
            <person name="Arold S.T."/>
            <person name="Gojobori T."/>
            <person name="van der Linden C.G."/>
            <person name="van Loo E.N."/>
            <person name="Jellen E.N."/>
            <person name="Maughan P.J."/>
            <person name="Tester M."/>
        </authorList>
    </citation>
    <scope>NUCLEOTIDE SEQUENCE [LARGE SCALE GENOMIC DNA]</scope>
    <source>
        <strain evidence="26">cv. PI 614886</strain>
    </source>
</reference>
<evidence type="ECO:0000256" key="14">
    <source>
        <dbReference type="ARBA" id="ARBA00022741"/>
    </source>
</evidence>
<comment type="catalytic activity">
    <reaction evidence="21">
        <text>L-threonyl-[protein] + ATP = O-phospho-L-threonyl-[protein] + ADP + H(+)</text>
        <dbReference type="Rhea" id="RHEA:46608"/>
        <dbReference type="Rhea" id="RHEA-COMP:11060"/>
        <dbReference type="Rhea" id="RHEA-COMP:11605"/>
        <dbReference type="ChEBI" id="CHEBI:15378"/>
        <dbReference type="ChEBI" id="CHEBI:30013"/>
        <dbReference type="ChEBI" id="CHEBI:30616"/>
        <dbReference type="ChEBI" id="CHEBI:61977"/>
        <dbReference type="ChEBI" id="CHEBI:456216"/>
        <dbReference type="EC" id="2.7.11.1"/>
    </reaction>
</comment>
<comment type="similarity">
    <text evidence="3">Belongs to the RLP family.</text>
</comment>
<keyword evidence="6" id="KW-1003">Cell membrane</keyword>
<name>A0A803MZH7_CHEQI</name>
<dbReference type="Pfam" id="PF00560">
    <property type="entry name" value="LRR_1"/>
    <property type="match status" value="6"/>
</dbReference>
<dbReference type="InterPro" id="IPR011009">
    <property type="entry name" value="Kinase-like_dom_sf"/>
</dbReference>
<dbReference type="Proteomes" id="UP000596660">
    <property type="component" value="Unplaced"/>
</dbReference>
<dbReference type="GO" id="GO:0009942">
    <property type="term" value="P:longitudinal axis specification"/>
    <property type="evidence" value="ECO:0007669"/>
    <property type="project" value="UniProtKB-ARBA"/>
</dbReference>
<evidence type="ECO:0000256" key="7">
    <source>
        <dbReference type="ARBA" id="ARBA00022527"/>
    </source>
</evidence>
<evidence type="ECO:0000256" key="16">
    <source>
        <dbReference type="ARBA" id="ARBA00022840"/>
    </source>
</evidence>
<evidence type="ECO:0000256" key="9">
    <source>
        <dbReference type="ARBA" id="ARBA00022614"/>
    </source>
</evidence>
<evidence type="ECO:0000256" key="24">
    <source>
        <dbReference type="SAM" id="Phobius"/>
    </source>
</evidence>
<dbReference type="InterPro" id="IPR001611">
    <property type="entry name" value="Leu-rich_rpt"/>
</dbReference>
<evidence type="ECO:0000259" key="25">
    <source>
        <dbReference type="PROSITE" id="PS50011"/>
    </source>
</evidence>
<dbReference type="EnsemblPlants" id="AUR62037817-RA">
    <property type="protein sequence ID" value="AUR62037817-RA:cds"/>
    <property type="gene ID" value="AUR62037817"/>
</dbReference>
<evidence type="ECO:0000256" key="2">
    <source>
        <dbReference type="ARBA" id="ARBA00008684"/>
    </source>
</evidence>
<dbReference type="OMA" id="LRIGCMQ"/>
<dbReference type="CDD" id="cd14066">
    <property type="entry name" value="STKc_IRAK"/>
    <property type="match status" value="1"/>
</dbReference>
<dbReference type="InterPro" id="IPR050647">
    <property type="entry name" value="Plant_LRR-RLKs"/>
</dbReference>
<dbReference type="SMART" id="SM00220">
    <property type="entry name" value="S_TKc"/>
    <property type="match status" value="1"/>
</dbReference>
<keyword evidence="9" id="KW-0433">Leucine-rich repeat</keyword>
<dbReference type="PROSITE" id="PS00108">
    <property type="entry name" value="PROTEIN_KINASE_ST"/>
    <property type="match status" value="1"/>
</dbReference>
<dbReference type="FunFam" id="1.10.510.10:FF:000192">
    <property type="entry name" value="LRR receptor-like serine/threonine-protein kinase RPK2"/>
    <property type="match status" value="1"/>
</dbReference>
<evidence type="ECO:0000256" key="11">
    <source>
        <dbReference type="ARBA" id="ARBA00022692"/>
    </source>
</evidence>
<dbReference type="SUPFAM" id="SSF56112">
    <property type="entry name" value="Protein kinase-like (PK-like)"/>
    <property type="match status" value="1"/>
</dbReference>
<keyword evidence="12" id="KW-0732">Signal</keyword>
<dbReference type="Gene3D" id="3.30.200.20">
    <property type="entry name" value="Phosphorylase Kinase, domain 1"/>
    <property type="match status" value="1"/>
</dbReference>
<keyword evidence="18 24" id="KW-0472">Membrane</keyword>
<comment type="subcellular location">
    <subcellularLocation>
        <location evidence="1">Cell membrane</location>
        <topology evidence="1">Single-pass type I membrane protein</topology>
    </subcellularLocation>
</comment>
<keyword evidence="20" id="KW-0325">Glycoprotein</keyword>
<evidence type="ECO:0000256" key="3">
    <source>
        <dbReference type="ARBA" id="ARBA00009592"/>
    </source>
</evidence>
<dbReference type="Pfam" id="PF00069">
    <property type="entry name" value="Pkinase"/>
    <property type="match status" value="1"/>
</dbReference>
<keyword evidence="13" id="KW-0677">Repeat</keyword>
<dbReference type="PRINTS" id="PR00019">
    <property type="entry name" value="LEURICHRPT"/>
</dbReference>
<dbReference type="InterPro" id="IPR013210">
    <property type="entry name" value="LRR_N_plant-typ"/>
</dbReference>
<comment type="catalytic activity">
    <reaction evidence="22">
        <text>L-seryl-[protein] + ATP = O-phospho-L-seryl-[protein] + ADP + H(+)</text>
        <dbReference type="Rhea" id="RHEA:17989"/>
        <dbReference type="Rhea" id="RHEA-COMP:9863"/>
        <dbReference type="Rhea" id="RHEA-COMP:11604"/>
        <dbReference type="ChEBI" id="CHEBI:15378"/>
        <dbReference type="ChEBI" id="CHEBI:29999"/>
        <dbReference type="ChEBI" id="CHEBI:30616"/>
        <dbReference type="ChEBI" id="CHEBI:83421"/>
        <dbReference type="ChEBI" id="CHEBI:456216"/>
        <dbReference type="EC" id="2.7.11.1"/>
    </reaction>
</comment>
<evidence type="ECO:0000256" key="15">
    <source>
        <dbReference type="ARBA" id="ARBA00022777"/>
    </source>
</evidence>
<dbReference type="InterPro" id="IPR000719">
    <property type="entry name" value="Prot_kinase_dom"/>
</dbReference>
<dbReference type="Gene3D" id="1.10.510.10">
    <property type="entry name" value="Transferase(Phosphotransferase) domain 1"/>
    <property type="match status" value="1"/>
</dbReference>
<dbReference type="GO" id="GO:0009409">
    <property type="term" value="P:response to cold"/>
    <property type="evidence" value="ECO:0007669"/>
    <property type="project" value="UniProtKB-ARBA"/>
</dbReference>
<evidence type="ECO:0000256" key="8">
    <source>
        <dbReference type="ARBA" id="ARBA00022553"/>
    </source>
</evidence>
<accession>A0A803MZH7</accession>
<feature type="binding site" evidence="23">
    <location>
        <position position="781"/>
    </location>
    <ligand>
        <name>ATP</name>
        <dbReference type="ChEBI" id="CHEBI:30616"/>
    </ligand>
</feature>
<dbReference type="InterPro" id="IPR008271">
    <property type="entry name" value="Ser/Thr_kinase_AS"/>
</dbReference>
<keyword evidence="27" id="KW-1185">Reference proteome</keyword>
<evidence type="ECO:0000256" key="5">
    <source>
        <dbReference type="ARBA" id="ARBA00022473"/>
    </source>
</evidence>
<evidence type="ECO:0000256" key="6">
    <source>
        <dbReference type="ARBA" id="ARBA00022475"/>
    </source>
</evidence>
<dbReference type="InterPro" id="IPR017441">
    <property type="entry name" value="Protein_kinase_ATP_BS"/>
</dbReference>
<evidence type="ECO:0000256" key="19">
    <source>
        <dbReference type="ARBA" id="ARBA00023170"/>
    </source>
</evidence>
<evidence type="ECO:0000256" key="10">
    <source>
        <dbReference type="ARBA" id="ARBA00022679"/>
    </source>
</evidence>
<keyword evidence="15" id="KW-0418">Kinase</keyword>
<feature type="domain" description="Protein kinase" evidence="25">
    <location>
        <begin position="753"/>
        <end position="1029"/>
    </location>
</feature>
<comment type="similarity">
    <text evidence="2">Belongs to the protein kinase superfamily. Ser/Thr protein kinase family.</text>
</comment>
<dbReference type="GO" id="GO:0005524">
    <property type="term" value="F:ATP binding"/>
    <property type="evidence" value="ECO:0007669"/>
    <property type="project" value="UniProtKB-UniRule"/>
</dbReference>
<dbReference type="Pfam" id="PF13855">
    <property type="entry name" value="LRR_8"/>
    <property type="match status" value="1"/>
</dbReference>
<feature type="transmembrane region" description="Helical" evidence="24">
    <location>
        <begin position="691"/>
        <end position="715"/>
    </location>
</feature>
<dbReference type="PANTHER" id="PTHR48056:SF63">
    <property type="entry name" value="PROTEIN KINASE DOMAIN-CONTAINING PROTEIN"/>
    <property type="match status" value="1"/>
</dbReference>
<proteinExistence type="inferred from homology"/>
<keyword evidence="11 24" id="KW-0812">Transmembrane</keyword>
<dbReference type="PROSITE" id="PS00107">
    <property type="entry name" value="PROTEIN_KINASE_ATP"/>
    <property type="match status" value="1"/>
</dbReference>
<dbReference type="PANTHER" id="PTHR48056">
    <property type="entry name" value="LRR RECEPTOR-LIKE SERINE/THREONINE-PROTEIN KINASE-RELATED"/>
    <property type="match status" value="1"/>
</dbReference>
<keyword evidence="19" id="KW-0675">Receptor</keyword>
<keyword evidence="7" id="KW-0723">Serine/threonine-protein kinase</keyword>
<evidence type="ECO:0000256" key="22">
    <source>
        <dbReference type="ARBA" id="ARBA00048679"/>
    </source>
</evidence>
<dbReference type="GO" id="GO:0048508">
    <property type="term" value="P:embryonic meristem development"/>
    <property type="evidence" value="ECO:0007669"/>
    <property type="project" value="UniProtKB-ARBA"/>
</dbReference>
<evidence type="ECO:0000256" key="12">
    <source>
        <dbReference type="ARBA" id="ARBA00022729"/>
    </source>
</evidence>
<dbReference type="GO" id="GO:0005886">
    <property type="term" value="C:plasma membrane"/>
    <property type="evidence" value="ECO:0007669"/>
    <property type="project" value="UniProtKB-SubCell"/>
</dbReference>
<dbReference type="PROSITE" id="PS50011">
    <property type="entry name" value="PROTEIN_KINASE_DOM"/>
    <property type="match status" value="1"/>
</dbReference>
<dbReference type="Gene3D" id="3.80.10.10">
    <property type="entry name" value="Ribonuclease Inhibitor"/>
    <property type="match status" value="4"/>
</dbReference>
<dbReference type="FunFam" id="3.80.10.10:FF:000095">
    <property type="entry name" value="LRR receptor-like serine/threonine-protein kinase GSO1"/>
    <property type="match status" value="1"/>
</dbReference>
<dbReference type="FunFam" id="3.30.200.20:FF:000260">
    <property type="entry name" value="LRR receptor-like serine/threonine-protein kinase RPK2"/>
    <property type="match status" value="1"/>
</dbReference>
<protein>
    <recommendedName>
        <fullName evidence="4">non-specific serine/threonine protein kinase</fullName>
        <ecNumber evidence="4">2.7.11.1</ecNumber>
    </recommendedName>
</protein>
<keyword evidence="14 23" id="KW-0547">Nucleotide-binding</keyword>
<evidence type="ECO:0000313" key="27">
    <source>
        <dbReference type="Proteomes" id="UP000596660"/>
    </source>
</evidence>
<dbReference type="AlphaFoldDB" id="A0A803MZH7"/>
<keyword evidence="5" id="KW-0217">Developmental protein</keyword>
<evidence type="ECO:0000256" key="20">
    <source>
        <dbReference type="ARBA" id="ARBA00023180"/>
    </source>
</evidence>
<dbReference type="InterPro" id="IPR032675">
    <property type="entry name" value="LRR_dom_sf"/>
</dbReference>
<evidence type="ECO:0000256" key="21">
    <source>
        <dbReference type="ARBA" id="ARBA00047899"/>
    </source>
</evidence>
<keyword evidence="17 24" id="KW-1133">Transmembrane helix</keyword>
<organism evidence="26 27">
    <name type="scientific">Chenopodium quinoa</name>
    <name type="common">Quinoa</name>
    <dbReference type="NCBI Taxonomy" id="63459"/>
    <lineage>
        <taxon>Eukaryota</taxon>
        <taxon>Viridiplantae</taxon>
        <taxon>Streptophyta</taxon>
        <taxon>Embryophyta</taxon>
        <taxon>Tracheophyta</taxon>
        <taxon>Spermatophyta</taxon>
        <taxon>Magnoliopsida</taxon>
        <taxon>eudicotyledons</taxon>
        <taxon>Gunneridae</taxon>
        <taxon>Pentapetalae</taxon>
        <taxon>Caryophyllales</taxon>
        <taxon>Chenopodiaceae</taxon>
        <taxon>Chenopodioideae</taxon>
        <taxon>Atripliceae</taxon>
        <taxon>Chenopodium</taxon>
    </lineage>
</organism>
<dbReference type="SMART" id="SM00369">
    <property type="entry name" value="LRR_TYP"/>
    <property type="match status" value="5"/>
</dbReference>
<dbReference type="FunFam" id="3.80.10.10:FF:000275">
    <property type="entry name" value="Leucine-rich repeat receptor-like protein kinase"/>
    <property type="match status" value="1"/>
</dbReference>
<reference evidence="26" key="2">
    <citation type="submission" date="2021-03" db="UniProtKB">
        <authorList>
            <consortium name="EnsemblPlants"/>
        </authorList>
    </citation>
    <scope>IDENTIFICATION</scope>
</reference>
<dbReference type="GO" id="GO:0004674">
    <property type="term" value="F:protein serine/threonine kinase activity"/>
    <property type="evidence" value="ECO:0007669"/>
    <property type="project" value="UniProtKB-KW"/>
</dbReference>
<dbReference type="InterPro" id="IPR003591">
    <property type="entry name" value="Leu-rich_rpt_typical-subtyp"/>
</dbReference>
<evidence type="ECO:0000256" key="4">
    <source>
        <dbReference type="ARBA" id="ARBA00012513"/>
    </source>
</evidence>
<keyword evidence="16 23" id="KW-0067">ATP-binding</keyword>
<dbReference type="GO" id="GO:0009945">
    <property type="term" value="P:radial axis specification"/>
    <property type="evidence" value="ECO:0007669"/>
    <property type="project" value="UniProtKB-ARBA"/>
</dbReference>
<evidence type="ECO:0000256" key="18">
    <source>
        <dbReference type="ARBA" id="ARBA00023136"/>
    </source>
</evidence>
<dbReference type="Pfam" id="PF08263">
    <property type="entry name" value="LRRNT_2"/>
    <property type="match status" value="1"/>
</dbReference>
<evidence type="ECO:0000256" key="17">
    <source>
        <dbReference type="ARBA" id="ARBA00022989"/>
    </source>
</evidence>
<evidence type="ECO:0000256" key="13">
    <source>
        <dbReference type="ARBA" id="ARBA00022737"/>
    </source>
</evidence>
<dbReference type="EC" id="2.7.11.1" evidence="4"/>
<evidence type="ECO:0000313" key="26">
    <source>
        <dbReference type="EnsemblPlants" id="AUR62037817-RA:cds"/>
    </source>
</evidence>
<sequence length="1076" mass="117896">DLSALLAVKSAISVEPSGTLSNWTAKTHYCEWRGVSCDSSNGRVVSVNLTFLGGNGGSSALAGTLASSVGNLTELRVLSIANNGFSGEIPVEIGSLRRLEVVELQGNNFSGRIPNEISNLTSFSLRLLNLSFNLLTGKVPGSLIGSGKIRVLDLSDNQLSGKINVGHDCWFLTHLKLSNNFLVGNVPAEIGKCMNLRTLLLDGNILEGRIPPEIGRLSELRVLDVSRNSLTDTIPRELSNCRKLAVLVLTNLVEYSDDRSLDIFRGEYNAFVGGVPEEVFTIPALQVLWAPRANIGGRLPWNWTKYCSLRALNLGQNYIDGIIPEGIAMCRNLTFLDLSSNGLSGNFPLQLQVSCMVYLNVSWNSLSGLLLPSENHNCGGGVNLKRDNLYYLDEEDIHNVYFRVNTWDPESNVQYGAMSDDSLVIKHDFGRNKFTGSLPLFSLSAGLFDLNGNVSYELLLNENSFNGSLPGKFLSGCQNVCGIYVNLTANKISGEIYTTLLQDCLELKSFEVAQNQMWGSISSDIIKLNMLSNLDLRENQLSGPLPKQLGDLKSLKSLLLGRNNFTGEIPPQLGQLTNLEDLDLSENNLKGPIPSALANASNLKVLLLDHNVLTDDIPWSFSSLSHLVELDVSFNNLTGHIPHLQNISDCASFKGNRFLHSCPDPYSVPPAGLPVPLEVEKVHHRRKMKSLIIAAATSVSVVIAVILVIVLGLVFGKKKLGRLTCLRRKVVVTFANTPVELTYDNVVSATGNFSIRNLIGTGGFGSTYKAELVPGYLVAVKRLSIGRFQGIQQFEAEIKTLGRVRHKNLVTLIGYYVGDTEMFLIYNYLSGGNLETFIHDRSANNVKWPEIYKITDDVAHALAYLHYSCVPRIVHRDIKPSNILLDEELNAYLSDFGLARLLEVSQTHATTDVAGTFGYVAPEYATTCRVSDKADVYSFGVVLLELMSGKKTLDPSFSEYGNGFNIVGWAMLLMDEGRCSEFFYLELWEAGPEENLLKMLQLALSCTVESLSIRPSMKQTSSAGGNGIIRSKAGDQVCIGQLWSLNVVGFCTRPLPGTIPVYLFSTGWLPTYSRGA</sequence>
<dbReference type="Gramene" id="AUR62037817-RA">
    <property type="protein sequence ID" value="AUR62037817-RA:cds"/>
    <property type="gene ID" value="AUR62037817"/>
</dbReference>
<evidence type="ECO:0000256" key="1">
    <source>
        <dbReference type="ARBA" id="ARBA00004251"/>
    </source>
</evidence>
<dbReference type="FunFam" id="3.80.10.10:FF:000041">
    <property type="entry name" value="LRR receptor-like serine/threonine-protein kinase ERECTA"/>
    <property type="match status" value="1"/>
</dbReference>
<evidence type="ECO:0000256" key="23">
    <source>
        <dbReference type="PROSITE-ProRule" id="PRU10141"/>
    </source>
</evidence>
<dbReference type="GO" id="GO:0009414">
    <property type="term" value="P:response to water deprivation"/>
    <property type="evidence" value="ECO:0007669"/>
    <property type="project" value="UniProtKB-ARBA"/>
</dbReference>
<dbReference type="SUPFAM" id="SSF52058">
    <property type="entry name" value="L domain-like"/>
    <property type="match status" value="2"/>
</dbReference>
<keyword evidence="8" id="KW-0597">Phosphoprotein</keyword>
<keyword evidence="10" id="KW-0808">Transferase</keyword>